<dbReference type="Proteomes" id="UP000008963">
    <property type="component" value="Chromosome"/>
</dbReference>
<accession>E1WYN8</accession>
<keyword evidence="2" id="KW-1185">Reference proteome</keyword>
<dbReference type="EMBL" id="FQ312005">
    <property type="protein sequence ID" value="CBW27678.1"/>
    <property type="molecule type" value="Genomic_DNA"/>
</dbReference>
<evidence type="ECO:0000313" key="2">
    <source>
        <dbReference type="Proteomes" id="UP000008963"/>
    </source>
</evidence>
<dbReference type="HOGENOM" id="CLU_972441_0_0_7"/>
<dbReference type="KEGG" id="bmx:BMS_2907"/>
<protein>
    <recommendedName>
        <fullName evidence="3">Lipoprotein</fullName>
    </recommendedName>
</protein>
<reference evidence="2" key="1">
    <citation type="journal article" date="2013" name="ISME J.">
        <title>A small predatory core genome in the divergent marine Bacteriovorax marinus SJ and the terrestrial Bdellovibrio bacteriovorus.</title>
        <authorList>
            <person name="Crossman L.C."/>
            <person name="Chen H."/>
            <person name="Cerdeno-Tarraga A.M."/>
            <person name="Brooks K."/>
            <person name="Quail M.A."/>
            <person name="Pineiro S.A."/>
            <person name="Hobley L."/>
            <person name="Sockett R.E."/>
            <person name="Bentley S.D."/>
            <person name="Parkhill J."/>
            <person name="Williams H.N."/>
            <person name="Stine O.C."/>
        </authorList>
    </citation>
    <scope>NUCLEOTIDE SEQUENCE [LARGE SCALE GENOMIC DNA]</scope>
    <source>
        <strain evidence="2">ATCC BAA-682 / DSM 15412 / SJ</strain>
    </source>
</reference>
<name>E1WYN8_HALMS</name>
<dbReference type="PATRIC" id="fig|862908.3.peg.2780"/>
<evidence type="ECO:0008006" key="3">
    <source>
        <dbReference type="Google" id="ProtNLM"/>
    </source>
</evidence>
<dbReference type="STRING" id="862908.BMS_2907"/>
<organism evidence="1 2">
    <name type="scientific">Halobacteriovorax marinus (strain ATCC BAA-682 / DSM 15412 / SJ)</name>
    <name type="common">Bacteriovorax marinus</name>
    <dbReference type="NCBI Taxonomy" id="862908"/>
    <lineage>
        <taxon>Bacteria</taxon>
        <taxon>Pseudomonadati</taxon>
        <taxon>Bdellovibrionota</taxon>
        <taxon>Bacteriovoracia</taxon>
        <taxon>Bacteriovoracales</taxon>
        <taxon>Halobacteriovoraceae</taxon>
        <taxon>Halobacteriovorax</taxon>
    </lineage>
</organism>
<evidence type="ECO:0000313" key="1">
    <source>
        <dbReference type="EMBL" id="CBW27678.1"/>
    </source>
</evidence>
<sequence>MLYIDQIKKSIQIDFSNLSGGKMKKILMTILMSLTFVSCSTSSLKVSQDDQKVYKLFNGVILDQNELIAMIEEYSKGAENVVNKEAAEVAESFIRESNYSELLFDKAQSSKSYSEFEENSFKFIDKPIVRKLNLLRLKKIDGPEFTKYIENFNRIEDAAKRLDLVEKIVEVDFPNFYQGDFSAKLLLMISKLDSTKKQLSFYRRLISNLKLITLQLNLYLFQAVPTKTLSEIVKIQEDEEYKKSRAFIEEFQLKTNEEYLEMLSKRLEENGIEKVEFVSLLGKPNS</sequence>
<dbReference type="AlphaFoldDB" id="E1WYN8"/>
<proteinExistence type="predicted"/>
<gene>
    <name evidence="1" type="ordered locus">BMS_2907</name>
</gene>